<dbReference type="Proteomes" id="UP000479000">
    <property type="component" value="Unassembled WGS sequence"/>
</dbReference>
<organism evidence="2 3">
    <name type="scientific">Nesidiocoris tenuis</name>
    <dbReference type="NCBI Taxonomy" id="355587"/>
    <lineage>
        <taxon>Eukaryota</taxon>
        <taxon>Metazoa</taxon>
        <taxon>Ecdysozoa</taxon>
        <taxon>Arthropoda</taxon>
        <taxon>Hexapoda</taxon>
        <taxon>Insecta</taxon>
        <taxon>Pterygota</taxon>
        <taxon>Neoptera</taxon>
        <taxon>Paraneoptera</taxon>
        <taxon>Hemiptera</taxon>
        <taxon>Heteroptera</taxon>
        <taxon>Panheteroptera</taxon>
        <taxon>Cimicomorpha</taxon>
        <taxon>Miridae</taxon>
        <taxon>Dicyphina</taxon>
        <taxon>Nesidiocoris</taxon>
    </lineage>
</organism>
<sequence length="114" mass="12408">MGNLPFRQLASLRTGIHCSLRFVLFSKIFPNFVDDDAIYLSSGSDDSNRVTGSRCGSTGGPASTELKCSRAPRRWWTSPAARCAWAAVGIPDRRNSSVRGIDAKTLTFIPSISK</sequence>
<feature type="region of interest" description="Disordered" evidence="1">
    <location>
        <begin position="43"/>
        <end position="64"/>
    </location>
</feature>
<evidence type="ECO:0000313" key="3">
    <source>
        <dbReference type="Proteomes" id="UP000479000"/>
    </source>
</evidence>
<evidence type="ECO:0000313" key="2">
    <source>
        <dbReference type="EMBL" id="CAB0020264.1"/>
    </source>
</evidence>
<evidence type="ECO:0000256" key="1">
    <source>
        <dbReference type="SAM" id="MobiDB-lite"/>
    </source>
</evidence>
<accession>A0A6H5HU46</accession>
<protein>
    <submittedName>
        <fullName evidence="2">Uncharacterized protein</fullName>
    </submittedName>
</protein>
<feature type="non-terminal residue" evidence="2">
    <location>
        <position position="114"/>
    </location>
</feature>
<feature type="compositionally biased region" description="Polar residues" evidence="1">
    <location>
        <begin position="43"/>
        <end position="56"/>
    </location>
</feature>
<dbReference type="EMBL" id="CADCXU010035173">
    <property type="protein sequence ID" value="CAB0020264.1"/>
    <property type="molecule type" value="Genomic_DNA"/>
</dbReference>
<keyword evidence="3" id="KW-1185">Reference proteome</keyword>
<proteinExistence type="predicted"/>
<name>A0A6H5HU46_9HEMI</name>
<reference evidence="2 3" key="1">
    <citation type="submission" date="2020-02" db="EMBL/GenBank/DDBJ databases">
        <authorList>
            <person name="Ferguson B K."/>
        </authorList>
    </citation>
    <scope>NUCLEOTIDE SEQUENCE [LARGE SCALE GENOMIC DNA]</scope>
</reference>
<gene>
    <name evidence="2" type="ORF">NTEN_LOCUS23857</name>
</gene>
<dbReference type="AlphaFoldDB" id="A0A6H5HU46"/>